<feature type="transmembrane region" description="Helical" evidence="1">
    <location>
        <begin position="200"/>
        <end position="222"/>
    </location>
</feature>
<dbReference type="AlphaFoldDB" id="Q2PKG1"/>
<reference evidence="3" key="2">
    <citation type="journal article" date="2014" name="BMC Genomics">
        <title>The Babesia bovis gene and promoter model: an update from full-length EST analysis.</title>
        <authorList>
            <person name="Yamagishi J."/>
            <person name="Wakaguri H."/>
            <person name="Yokoyama N."/>
            <person name="Yamashita R."/>
            <person name="Suzuki Y."/>
            <person name="Xuan X."/>
            <person name="Igarashi I."/>
        </authorList>
    </citation>
    <scope>NUCLEOTIDE SEQUENCE</scope>
    <source>
        <strain evidence="3">Texas</strain>
    </source>
</reference>
<proteinExistence type="evidence at transcript level"/>
<organism evidence="2">
    <name type="scientific">Babesia bovis</name>
    <dbReference type="NCBI Taxonomy" id="5865"/>
    <lineage>
        <taxon>Eukaryota</taxon>
        <taxon>Sar</taxon>
        <taxon>Alveolata</taxon>
        <taxon>Apicomplexa</taxon>
        <taxon>Aconoidasida</taxon>
        <taxon>Piroplasmida</taxon>
        <taxon>Babesiidae</taxon>
        <taxon>Babesia</taxon>
    </lineage>
</organism>
<dbReference type="EMBL" id="DQ319897">
    <property type="protein sequence ID" value="ABC25607.1"/>
    <property type="molecule type" value="mRNA"/>
</dbReference>
<name>Q2PKG1_BABBO</name>
<sequence>MKVPRFRAHRETNDAKNHKEIHKKVPAYDIDEYGKLLSVAQEKPLPSHLEITPGGFLRNLTSGANQVLNEIADLSSGPFPTTNDGAKMQPFLSTLQPQVPQVMPQMAMQPAAGMTPQAAPAMAQMAMQPQMPNQAPIMTPVPTLAQHIPTGQPGPQMMVPPEMASQPQEHATAVINEALKNTYTTPSMFTSKSAALNAEYTMGIVVVCMVGVFLIAGCIVRLRQRKQQKSKN</sequence>
<keyword evidence="1" id="KW-1133">Transmembrane helix</keyword>
<dbReference type="EMBL" id="AK441319">
    <property type="protein sequence ID" value="BAN65113.1"/>
    <property type="molecule type" value="mRNA"/>
</dbReference>
<keyword evidence="1" id="KW-0472">Membrane</keyword>
<protein>
    <submittedName>
        <fullName evidence="2">Anonymous antigen-4</fullName>
    </submittedName>
</protein>
<keyword evidence="1" id="KW-0812">Transmembrane</keyword>
<accession>Q2PKG1</accession>
<dbReference type="VEuPathDB" id="PiroplasmaDB:BBOV_III000890"/>
<gene>
    <name evidence="3" type="primary">BBOV_III000890</name>
</gene>
<evidence type="ECO:0000313" key="2">
    <source>
        <dbReference type="EMBL" id="ABC25607.1"/>
    </source>
</evidence>
<evidence type="ECO:0000256" key="1">
    <source>
        <dbReference type="SAM" id="Phobius"/>
    </source>
</evidence>
<evidence type="ECO:0000313" key="3">
    <source>
        <dbReference type="EMBL" id="BAN65113.1"/>
    </source>
</evidence>
<reference evidence="2" key="1">
    <citation type="submission" date="2005-11" db="EMBL/GenBank/DDBJ databases">
        <title>Affinity selection and characterization of natural antigenic peptides as a route to anti-parasite vaccines.</title>
        <authorList>
            <person name="Matthews L.J."/>
            <person name="Smith G.P."/>
            <person name="Williams R."/>
            <person name="Buckstein-Solomon S."/>
            <person name="Davis R."/>
            <person name="Nevils M.A."/>
        </authorList>
    </citation>
    <scope>NUCLEOTIDE SEQUENCE</scope>
    <source>
        <strain evidence="2">MO7</strain>
    </source>
</reference>